<feature type="zinc finger region" description="C3H1-type" evidence="4">
    <location>
        <begin position="283"/>
        <end position="310"/>
    </location>
</feature>
<dbReference type="PANTHER" id="PTHR12341:SF7">
    <property type="entry name" value="5'-3' EXORIBONUCLEASE 1"/>
    <property type="match status" value="1"/>
</dbReference>
<dbReference type="Proteomes" id="UP000013827">
    <property type="component" value="Unassembled WGS sequence"/>
</dbReference>
<dbReference type="EnsemblProtists" id="EOD18074">
    <property type="protein sequence ID" value="EOD18074"/>
    <property type="gene ID" value="EMIHUDRAFT_447930"/>
</dbReference>
<feature type="domain" description="C3H1-type" evidence="5">
    <location>
        <begin position="283"/>
        <end position="310"/>
    </location>
</feature>
<dbReference type="Pfam" id="PF18345">
    <property type="entry name" value="zf_CCCH_4"/>
    <property type="match status" value="1"/>
</dbReference>
<reference evidence="6" key="2">
    <citation type="submission" date="2024-10" db="UniProtKB">
        <authorList>
            <consortium name="EnsemblProtists"/>
        </authorList>
    </citation>
    <scope>IDENTIFICATION</scope>
</reference>
<dbReference type="Gene3D" id="1.25.40.1050">
    <property type="match status" value="1"/>
</dbReference>
<dbReference type="InterPro" id="IPR000571">
    <property type="entry name" value="Znf_CCCH"/>
</dbReference>
<dbReference type="InterPro" id="IPR041412">
    <property type="entry name" value="Xrn1_helical"/>
</dbReference>
<evidence type="ECO:0000259" key="5">
    <source>
        <dbReference type="PROSITE" id="PS50103"/>
    </source>
</evidence>
<dbReference type="GO" id="GO:0003723">
    <property type="term" value="F:RNA binding"/>
    <property type="evidence" value="ECO:0007669"/>
    <property type="project" value="TreeGrafter"/>
</dbReference>
<evidence type="ECO:0000256" key="2">
    <source>
        <dbReference type="ARBA" id="ARBA00022771"/>
    </source>
</evidence>
<dbReference type="Pfam" id="PF17846">
    <property type="entry name" value="XRN_M"/>
    <property type="match status" value="1"/>
</dbReference>
<dbReference type="PROSITE" id="PS50103">
    <property type="entry name" value="ZF_C3H1"/>
    <property type="match status" value="1"/>
</dbReference>
<keyword evidence="2 4" id="KW-0863">Zinc-finger</keyword>
<sequence>MEDVVALSFLAGNDFLPTLPCVEAGKRPPSEWERLTAAGDGVSLGELAQARRAESLTCPGHAAEGRPPPVDGWEGDAGKRLRGRVAADFLEGVAWTLRYYYEGPVGHHGWAWFYRWPCAPLAVDLARAMPRPLPRRVGAALPCVTPLEQLGMVLPQPSMHALPSPLRQLPEMLPLAFPDADACRLGVDYDGKRFRWQGTLALPFVEAEQLRTLYEAFRPALQPHETARDEVTPATLYVRPELAAALSAVSPPHPGLDVLAAGGLLHARVDVSGLASQFPTSWGEAPPRCRFFLAGKCAKGSACPFLHEKGAARLEERRQRPETRAVCRDLPAALEALALCATSDGAGEGGREGRGAVLIMRGLPGSGKSSVSRAVTELLAAEGGAVACSADHFFERGGVLSEAELAGLGACERYRAAFRTDLLGEAHAQCRAAFDAALAGGVPLVVVDNTHSRRGEYDYYRAAAKERGYRLAVLELRCASTAEARSFHARCSHGVPWAVYESMLRRWEADEGAVLLAASPSVA</sequence>
<dbReference type="GO" id="GO:0000956">
    <property type="term" value="P:nuclear-transcribed mRNA catabolic process"/>
    <property type="evidence" value="ECO:0007669"/>
    <property type="project" value="TreeGrafter"/>
</dbReference>
<dbReference type="InterPro" id="IPR027417">
    <property type="entry name" value="P-loop_NTPase"/>
</dbReference>
<dbReference type="Gene3D" id="4.10.1000.10">
    <property type="entry name" value="Zinc finger, CCCH-type"/>
    <property type="match status" value="1"/>
</dbReference>
<evidence type="ECO:0000256" key="1">
    <source>
        <dbReference type="ARBA" id="ARBA00022723"/>
    </source>
</evidence>
<dbReference type="AlphaFoldDB" id="A0A0D3J3I9"/>
<accession>A0A0D3J3I9</accession>
<evidence type="ECO:0000256" key="3">
    <source>
        <dbReference type="ARBA" id="ARBA00022833"/>
    </source>
</evidence>
<dbReference type="GeneID" id="19046075"/>
<evidence type="ECO:0000313" key="7">
    <source>
        <dbReference type="Proteomes" id="UP000013827"/>
    </source>
</evidence>
<keyword evidence="7" id="KW-1185">Reference proteome</keyword>
<name>A0A0D3J3I9_EMIH1</name>
<reference evidence="7" key="1">
    <citation type="journal article" date="2013" name="Nature">
        <title>Pan genome of the phytoplankton Emiliania underpins its global distribution.</title>
        <authorList>
            <person name="Read B.A."/>
            <person name="Kegel J."/>
            <person name="Klute M.J."/>
            <person name="Kuo A."/>
            <person name="Lefebvre S.C."/>
            <person name="Maumus F."/>
            <person name="Mayer C."/>
            <person name="Miller J."/>
            <person name="Monier A."/>
            <person name="Salamov A."/>
            <person name="Young J."/>
            <person name="Aguilar M."/>
            <person name="Claverie J.M."/>
            <person name="Frickenhaus S."/>
            <person name="Gonzalez K."/>
            <person name="Herman E.K."/>
            <person name="Lin Y.C."/>
            <person name="Napier J."/>
            <person name="Ogata H."/>
            <person name="Sarno A.F."/>
            <person name="Shmutz J."/>
            <person name="Schroeder D."/>
            <person name="de Vargas C."/>
            <person name="Verret F."/>
            <person name="von Dassow P."/>
            <person name="Valentin K."/>
            <person name="Van de Peer Y."/>
            <person name="Wheeler G."/>
            <person name="Dacks J.B."/>
            <person name="Delwiche C.F."/>
            <person name="Dyhrman S.T."/>
            <person name="Glockner G."/>
            <person name="John U."/>
            <person name="Richards T."/>
            <person name="Worden A.Z."/>
            <person name="Zhang X."/>
            <person name="Grigoriev I.V."/>
            <person name="Allen A.E."/>
            <person name="Bidle K."/>
            <person name="Borodovsky M."/>
            <person name="Bowler C."/>
            <person name="Brownlee C."/>
            <person name="Cock J.M."/>
            <person name="Elias M."/>
            <person name="Gladyshev V.N."/>
            <person name="Groth M."/>
            <person name="Guda C."/>
            <person name="Hadaegh A."/>
            <person name="Iglesias-Rodriguez M.D."/>
            <person name="Jenkins J."/>
            <person name="Jones B.M."/>
            <person name="Lawson T."/>
            <person name="Leese F."/>
            <person name="Lindquist E."/>
            <person name="Lobanov A."/>
            <person name="Lomsadze A."/>
            <person name="Malik S.B."/>
            <person name="Marsh M.E."/>
            <person name="Mackinder L."/>
            <person name="Mock T."/>
            <person name="Mueller-Roeber B."/>
            <person name="Pagarete A."/>
            <person name="Parker M."/>
            <person name="Probert I."/>
            <person name="Quesneville H."/>
            <person name="Raines C."/>
            <person name="Rensing S.A."/>
            <person name="Riano-Pachon D.M."/>
            <person name="Richier S."/>
            <person name="Rokitta S."/>
            <person name="Shiraiwa Y."/>
            <person name="Soanes D.M."/>
            <person name="van der Giezen M."/>
            <person name="Wahlund T.M."/>
            <person name="Williams B."/>
            <person name="Wilson W."/>
            <person name="Wolfe G."/>
            <person name="Wurch L.L."/>
        </authorList>
    </citation>
    <scope>NUCLEOTIDE SEQUENCE</scope>
</reference>
<keyword evidence="3 4" id="KW-0862">Zinc</keyword>
<protein>
    <recommendedName>
        <fullName evidence="5">C3H1-type domain-containing protein</fullName>
    </recommendedName>
</protein>
<organism evidence="6 7">
    <name type="scientific">Emiliania huxleyi (strain CCMP1516)</name>
    <dbReference type="NCBI Taxonomy" id="280463"/>
    <lineage>
        <taxon>Eukaryota</taxon>
        <taxon>Haptista</taxon>
        <taxon>Haptophyta</taxon>
        <taxon>Prymnesiophyceae</taxon>
        <taxon>Isochrysidales</taxon>
        <taxon>Noelaerhabdaceae</taxon>
        <taxon>Emiliania</taxon>
    </lineage>
</organism>
<dbReference type="eggNOG" id="KOG2044">
    <property type="taxonomic scope" value="Eukaryota"/>
</dbReference>
<dbReference type="HOGENOM" id="CLU_521399_0_0_1"/>
<evidence type="ECO:0000256" key="4">
    <source>
        <dbReference type="PROSITE-ProRule" id="PRU00723"/>
    </source>
</evidence>
<dbReference type="STRING" id="2903.R1EB09"/>
<keyword evidence="1 4" id="KW-0479">Metal-binding</keyword>
<dbReference type="RefSeq" id="XP_005770503.1">
    <property type="nucleotide sequence ID" value="XM_005770446.1"/>
</dbReference>
<dbReference type="KEGG" id="ehx:EMIHUDRAFT_447930"/>
<dbReference type="SMART" id="SM00356">
    <property type="entry name" value="ZnF_C3H1"/>
    <property type="match status" value="1"/>
</dbReference>
<proteinExistence type="predicted"/>
<dbReference type="SUPFAM" id="SSF52540">
    <property type="entry name" value="P-loop containing nucleoside triphosphate hydrolases"/>
    <property type="match status" value="1"/>
</dbReference>
<dbReference type="Pfam" id="PF13671">
    <property type="entry name" value="AAA_33"/>
    <property type="match status" value="1"/>
</dbReference>
<evidence type="ECO:0000313" key="6">
    <source>
        <dbReference type="EnsemblProtists" id="EOD18074"/>
    </source>
</evidence>
<dbReference type="GO" id="GO:0008270">
    <property type="term" value="F:zinc ion binding"/>
    <property type="evidence" value="ECO:0007669"/>
    <property type="project" value="UniProtKB-KW"/>
</dbReference>
<dbReference type="PaxDb" id="2903-EOD18074"/>
<dbReference type="InterPro" id="IPR036855">
    <property type="entry name" value="Znf_CCCH_sf"/>
</dbReference>
<dbReference type="PANTHER" id="PTHR12341">
    <property type="entry name" value="5'-&gt;3' EXORIBONUCLEASE"/>
    <property type="match status" value="1"/>
</dbReference>
<dbReference type="GO" id="GO:0005634">
    <property type="term" value="C:nucleus"/>
    <property type="evidence" value="ECO:0007669"/>
    <property type="project" value="TreeGrafter"/>
</dbReference>
<dbReference type="SUPFAM" id="SSF90229">
    <property type="entry name" value="CCCH zinc finger"/>
    <property type="match status" value="1"/>
</dbReference>
<dbReference type="Gene3D" id="3.40.50.300">
    <property type="entry name" value="P-loop containing nucleotide triphosphate hydrolases"/>
    <property type="match status" value="1"/>
</dbReference>
<dbReference type="InterPro" id="IPR027073">
    <property type="entry name" value="5_3_exoribonuclease"/>
</dbReference>
<dbReference type="GO" id="GO:0004534">
    <property type="term" value="F:5'-3' RNA exonuclease activity"/>
    <property type="evidence" value="ECO:0007669"/>
    <property type="project" value="TreeGrafter"/>
</dbReference>